<protein>
    <recommendedName>
        <fullName evidence="5">SWIM-type domain-containing protein</fullName>
    </recommendedName>
</protein>
<keyword evidence="2 4" id="KW-0863">Zinc-finger</keyword>
<evidence type="ECO:0000313" key="7">
    <source>
        <dbReference type="Proteomes" id="UP000239757"/>
    </source>
</evidence>
<evidence type="ECO:0000256" key="1">
    <source>
        <dbReference type="ARBA" id="ARBA00022723"/>
    </source>
</evidence>
<organism evidence="6 7">
    <name type="scientific">Gossypium barbadense</name>
    <name type="common">Sea Island cotton</name>
    <name type="synonym">Hibiscus barbadensis</name>
    <dbReference type="NCBI Taxonomy" id="3634"/>
    <lineage>
        <taxon>Eukaryota</taxon>
        <taxon>Viridiplantae</taxon>
        <taxon>Streptophyta</taxon>
        <taxon>Embryophyta</taxon>
        <taxon>Tracheophyta</taxon>
        <taxon>Spermatophyta</taxon>
        <taxon>Magnoliopsida</taxon>
        <taxon>eudicotyledons</taxon>
        <taxon>Gunneridae</taxon>
        <taxon>Pentapetalae</taxon>
        <taxon>rosids</taxon>
        <taxon>malvids</taxon>
        <taxon>Malvales</taxon>
        <taxon>Malvaceae</taxon>
        <taxon>Malvoideae</taxon>
        <taxon>Gossypium</taxon>
    </lineage>
</organism>
<dbReference type="InterPro" id="IPR007527">
    <property type="entry name" value="Znf_SWIM"/>
</dbReference>
<proteinExistence type="predicted"/>
<evidence type="ECO:0000259" key="5">
    <source>
        <dbReference type="PROSITE" id="PS50966"/>
    </source>
</evidence>
<accession>A0A2P5YKU6</accession>
<name>A0A2P5YKU6_GOSBA</name>
<evidence type="ECO:0000256" key="3">
    <source>
        <dbReference type="ARBA" id="ARBA00022833"/>
    </source>
</evidence>
<evidence type="ECO:0000313" key="6">
    <source>
        <dbReference type="EMBL" id="PPS16158.1"/>
    </source>
</evidence>
<feature type="domain" description="SWIM-type" evidence="5">
    <location>
        <begin position="164"/>
        <end position="196"/>
    </location>
</feature>
<dbReference type="Pfam" id="PF04434">
    <property type="entry name" value="SWIM"/>
    <property type="match status" value="1"/>
</dbReference>
<dbReference type="PROSITE" id="PS50966">
    <property type="entry name" value="ZF_SWIM"/>
    <property type="match status" value="1"/>
</dbReference>
<reference evidence="6 7" key="1">
    <citation type="submission" date="2015-01" db="EMBL/GenBank/DDBJ databases">
        <title>Genome of allotetraploid Gossypium barbadense reveals genomic plasticity and fiber elongation in cotton evolution.</title>
        <authorList>
            <person name="Chen X."/>
            <person name="Liu X."/>
            <person name="Zhao B."/>
            <person name="Zheng H."/>
            <person name="Hu Y."/>
            <person name="Lu G."/>
            <person name="Yang C."/>
            <person name="Chen J."/>
            <person name="Shan C."/>
            <person name="Zhang L."/>
            <person name="Zhou Y."/>
            <person name="Wang L."/>
            <person name="Guo W."/>
            <person name="Bai Y."/>
            <person name="Ruan J."/>
            <person name="Shangguan X."/>
            <person name="Mao Y."/>
            <person name="Jiang J."/>
            <person name="Zhu Y."/>
            <person name="Lei J."/>
            <person name="Kang H."/>
            <person name="Chen S."/>
            <person name="He X."/>
            <person name="Wang R."/>
            <person name="Wang Y."/>
            <person name="Chen J."/>
            <person name="Wang L."/>
            <person name="Yu S."/>
            <person name="Wang B."/>
            <person name="Wei J."/>
            <person name="Song S."/>
            <person name="Lu X."/>
            <person name="Gao Z."/>
            <person name="Gu W."/>
            <person name="Deng X."/>
            <person name="Ma D."/>
            <person name="Wang S."/>
            <person name="Liang W."/>
            <person name="Fang L."/>
            <person name="Cai C."/>
            <person name="Zhu X."/>
            <person name="Zhou B."/>
            <person name="Zhang Y."/>
            <person name="Chen Z."/>
            <person name="Xu S."/>
            <person name="Zhu R."/>
            <person name="Wang S."/>
            <person name="Zhang T."/>
            <person name="Zhao G."/>
        </authorList>
    </citation>
    <scope>NUCLEOTIDE SEQUENCE [LARGE SCALE GENOMIC DNA]</scope>
    <source>
        <strain evidence="7">cv. Xinhai21</strain>
        <tissue evidence="6">Leaf</tissue>
    </source>
</reference>
<sequence>MKKMWVRNKEHRMHLKGRSQTLIQSDRYIPGSITDLETLPMYFDDRLVFEKRTGELEPYLLLSVTVAFKISPITSTAYDISDPTTIQNDLQKVREGFTVRAHDVKLSRVGQFCTNRDTYLPITSVVKETYFRLATLFTKRVAVYAGQIAGGHALSEDDRSEASYRVDLTRGTCDCGRFQAFWFLCAHVIAACGNLRIEYMPYINDVYSLECMHRVWNLEFLLVLDKSTWLPVSSALLNLSPNMNLRHVSRGCPNTTWIRNNIDIQERDDQQRLCEYCRNLRHTKATCSMLRVILGP</sequence>
<gene>
    <name evidence="6" type="ORF">GOBAR_AA04407</name>
</gene>
<dbReference type="InterPro" id="IPR006564">
    <property type="entry name" value="Znf_PMZ"/>
</dbReference>
<evidence type="ECO:0000256" key="4">
    <source>
        <dbReference type="PROSITE-ProRule" id="PRU00325"/>
    </source>
</evidence>
<dbReference type="AlphaFoldDB" id="A0A2P5YKU6"/>
<keyword evidence="1" id="KW-0479">Metal-binding</keyword>
<dbReference type="Proteomes" id="UP000239757">
    <property type="component" value="Unassembled WGS sequence"/>
</dbReference>
<dbReference type="SMART" id="SM00575">
    <property type="entry name" value="ZnF_PMZ"/>
    <property type="match status" value="1"/>
</dbReference>
<keyword evidence="3" id="KW-0862">Zinc</keyword>
<evidence type="ECO:0000256" key="2">
    <source>
        <dbReference type="ARBA" id="ARBA00022771"/>
    </source>
</evidence>
<dbReference type="EMBL" id="KZ663061">
    <property type="protein sequence ID" value="PPS16158.1"/>
    <property type="molecule type" value="Genomic_DNA"/>
</dbReference>
<dbReference type="GO" id="GO:0008270">
    <property type="term" value="F:zinc ion binding"/>
    <property type="evidence" value="ECO:0007669"/>
    <property type="project" value="UniProtKB-KW"/>
</dbReference>
<dbReference type="OrthoDB" id="1931668at2759"/>